<dbReference type="InterPro" id="IPR005648">
    <property type="entry name" value="FlgD"/>
</dbReference>
<evidence type="ECO:0000259" key="6">
    <source>
        <dbReference type="Pfam" id="PF13860"/>
    </source>
</evidence>
<evidence type="ECO:0000313" key="9">
    <source>
        <dbReference type="EMBL" id="STX45330.1"/>
    </source>
</evidence>
<dbReference type="EMBL" id="UGOB01000001">
    <property type="protein sequence ID" value="STX45330.1"/>
    <property type="molecule type" value="Genomic_DNA"/>
</dbReference>
<sequence length="224" mass="25122">MTKNSFNETDTLSSSLEQIDSSIKKTLREQDFLHLMMEQIQDHDFMQPQVNYEFLSQLAQFAAHEQGTEMQESLQQLTTSLQSNQALQASALVGRKVLVDSSIFRWDTENCVRIVIDVLPGISMLRHSIYTESGEHIKTIALEKPEPGFFQINWDGIGDNGKKVNEGRYKVEAYAVYEGKDMPLQTLILVNVNSVSLGQNGEGLKLNVAGIGSISLDRVRQISV</sequence>
<reference evidence="8 10" key="1">
    <citation type="submission" date="2015-11" db="EMBL/GenBank/DDBJ databases">
        <title>Genomic analysis of 38 Legionella species identifies large and diverse effector repertoires.</title>
        <authorList>
            <person name="Burstein D."/>
            <person name="Amaro F."/>
            <person name="Zusman T."/>
            <person name="Lifshitz Z."/>
            <person name="Cohen O."/>
            <person name="Gilbert J.A."/>
            <person name="Pupko T."/>
            <person name="Shuman H.A."/>
            <person name="Segal G."/>
        </authorList>
    </citation>
    <scope>NUCLEOTIDE SEQUENCE [LARGE SCALE GENOMIC DNA]</scope>
    <source>
        <strain evidence="8 10">Lyon 8420412</strain>
    </source>
</reference>
<dbReference type="Proteomes" id="UP000254476">
    <property type="component" value="Unassembled WGS sequence"/>
</dbReference>
<evidence type="ECO:0000256" key="1">
    <source>
        <dbReference type="ARBA" id="ARBA00010577"/>
    </source>
</evidence>
<evidence type="ECO:0000256" key="3">
    <source>
        <dbReference type="ARBA" id="ARBA00022795"/>
    </source>
</evidence>
<protein>
    <recommendedName>
        <fullName evidence="2 5">Basal-body rod modification protein FlgD</fullName>
    </recommendedName>
</protein>
<evidence type="ECO:0000313" key="10">
    <source>
        <dbReference type="Proteomes" id="UP000054691"/>
    </source>
</evidence>
<keyword evidence="10" id="KW-1185">Reference proteome</keyword>
<dbReference type="AlphaFoldDB" id="A0A378JKT8"/>
<comment type="similarity">
    <text evidence="1 5">Belongs to the FlgD family.</text>
</comment>
<dbReference type="RefSeq" id="WP_058500247.1">
    <property type="nucleotide sequence ID" value="NZ_CAAAHW010000005.1"/>
</dbReference>
<dbReference type="Pfam" id="PF13861">
    <property type="entry name" value="FLgD_tudor"/>
    <property type="match status" value="1"/>
</dbReference>
<dbReference type="STRING" id="45066.Lgra_3286"/>
<evidence type="ECO:0000313" key="11">
    <source>
        <dbReference type="Proteomes" id="UP000254476"/>
    </source>
</evidence>
<feature type="domain" description="FlgD/Vpr Ig-like" evidence="6">
    <location>
        <begin position="121"/>
        <end position="176"/>
    </location>
</feature>
<gene>
    <name evidence="9" type="primary">flgD</name>
    <name evidence="8" type="ORF">Lgra_3286</name>
    <name evidence="9" type="ORF">NCTC12388_02059</name>
</gene>
<proteinExistence type="inferred from homology"/>
<keyword evidence="9" id="KW-0966">Cell projection</keyword>
<dbReference type="Gene3D" id="2.30.30.910">
    <property type="match status" value="1"/>
</dbReference>
<dbReference type="Proteomes" id="UP000054691">
    <property type="component" value="Unassembled WGS sequence"/>
</dbReference>
<dbReference type="Pfam" id="PF13860">
    <property type="entry name" value="FlgD_ig"/>
    <property type="match status" value="1"/>
</dbReference>
<dbReference type="InterPro" id="IPR025965">
    <property type="entry name" value="FlgD/Vpr_Ig-like"/>
</dbReference>
<evidence type="ECO:0000313" key="8">
    <source>
        <dbReference type="EMBL" id="KTD06509.1"/>
    </source>
</evidence>
<dbReference type="Pfam" id="PF03963">
    <property type="entry name" value="FlgD"/>
    <property type="match status" value="1"/>
</dbReference>
<name>A0A378JKT8_9GAMM</name>
<keyword evidence="9" id="KW-0969">Cilium</keyword>
<dbReference type="EMBL" id="LNYE01000029">
    <property type="protein sequence ID" value="KTD06509.1"/>
    <property type="molecule type" value="Genomic_DNA"/>
</dbReference>
<keyword evidence="9" id="KW-0282">Flagellum</keyword>
<comment type="function">
    <text evidence="4 5">Required for flagellar hook formation. May act as a scaffolding protein.</text>
</comment>
<evidence type="ECO:0000256" key="4">
    <source>
        <dbReference type="ARBA" id="ARBA00024746"/>
    </source>
</evidence>
<evidence type="ECO:0000259" key="7">
    <source>
        <dbReference type="Pfam" id="PF13861"/>
    </source>
</evidence>
<keyword evidence="3 5" id="KW-1005">Bacterial flagellum biogenesis</keyword>
<dbReference type="Gene3D" id="2.60.40.4070">
    <property type="match status" value="1"/>
</dbReference>
<dbReference type="OrthoDB" id="9785233at2"/>
<dbReference type="GO" id="GO:0044781">
    <property type="term" value="P:bacterial-type flagellum organization"/>
    <property type="evidence" value="ECO:0007669"/>
    <property type="project" value="UniProtKB-UniRule"/>
</dbReference>
<accession>A0A378JKT8</accession>
<evidence type="ECO:0000256" key="5">
    <source>
        <dbReference type="RuleBase" id="RU362076"/>
    </source>
</evidence>
<evidence type="ECO:0000256" key="2">
    <source>
        <dbReference type="ARBA" id="ARBA00016013"/>
    </source>
</evidence>
<organism evidence="9 11">
    <name type="scientific">Legionella gratiana</name>
    <dbReference type="NCBI Taxonomy" id="45066"/>
    <lineage>
        <taxon>Bacteria</taxon>
        <taxon>Pseudomonadati</taxon>
        <taxon>Pseudomonadota</taxon>
        <taxon>Gammaproteobacteria</taxon>
        <taxon>Legionellales</taxon>
        <taxon>Legionellaceae</taxon>
        <taxon>Legionella</taxon>
    </lineage>
</organism>
<feature type="domain" description="FlgD Tudor-like" evidence="7">
    <location>
        <begin position="84"/>
        <end position="220"/>
    </location>
</feature>
<reference evidence="9 11" key="2">
    <citation type="submission" date="2018-06" db="EMBL/GenBank/DDBJ databases">
        <authorList>
            <consortium name="Pathogen Informatics"/>
            <person name="Doyle S."/>
        </authorList>
    </citation>
    <scope>NUCLEOTIDE SEQUENCE [LARGE SCALE GENOMIC DNA]</scope>
    <source>
        <strain evidence="9 11">NCTC12388</strain>
    </source>
</reference>
<dbReference type="InterPro" id="IPR025963">
    <property type="entry name" value="FLgD_Tudor"/>
</dbReference>